<feature type="compositionally biased region" description="Polar residues" evidence="1">
    <location>
        <begin position="9"/>
        <end position="20"/>
    </location>
</feature>
<feature type="non-terminal residue" evidence="2">
    <location>
        <position position="1"/>
    </location>
</feature>
<comment type="caution">
    <text evidence="2">The sequence shown here is derived from an EMBL/GenBank/DDBJ whole genome shotgun (WGS) entry which is preliminary data.</text>
</comment>
<dbReference type="Proteomes" id="UP000789831">
    <property type="component" value="Unassembled WGS sequence"/>
</dbReference>
<proteinExistence type="predicted"/>
<dbReference type="EMBL" id="CAJVPL010002031">
    <property type="protein sequence ID" value="CAG8596952.1"/>
    <property type="molecule type" value="Genomic_DNA"/>
</dbReference>
<reference evidence="2" key="1">
    <citation type="submission" date="2021-06" db="EMBL/GenBank/DDBJ databases">
        <authorList>
            <person name="Kallberg Y."/>
            <person name="Tangrot J."/>
            <person name="Rosling A."/>
        </authorList>
    </citation>
    <scope>NUCLEOTIDE SEQUENCE</scope>
    <source>
        <strain evidence="2">MT106</strain>
    </source>
</reference>
<gene>
    <name evidence="2" type="ORF">AGERDE_LOCUS8898</name>
</gene>
<accession>A0A9N9CFE1</accession>
<feature type="region of interest" description="Disordered" evidence="1">
    <location>
        <begin position="1"/>
        <end position="21"/>
    </location>
</feature>
<evidence type="ECO:0000313" key="2">
    <source>
        <dbReference type="EMBL" id="CAG8596952.1"/>
    </source>
</evidence>
<evidence type="ECO:0000313" key="3">
    <source>
        <dbReference type="Proteomes" id="UP000789831"/>
    </source>
</evidence>
<protein>
    <submittedName>
        <fullName evidence="2">10827_t:CDS:1</fullName>
    </submittedName>
</protein>
<evidence type="ECO:0000256" key="1">
    <source>
        <dbReference type="SAM" id="MobiDB-lite"/>
    </source>
</evidence>
<dbReference type="AlphaFoldDB" id="A0A9N9CFE1"/>
<organism evidence="2 3">
    <name type="scientific">Ambispora gerdemannii</name>
    <dbReference type="NCBI Taxonomy" id="144530"/>
    <lineage>
        <taxon>Eukaryota</taxon>
        <taxon>Fungi</taxon>
        <taxon>Fungi incertae sedis</taxon>
        <taxon>Mucoromycota</taxon>
        <taxon>Glomeromycotina</taxon>
        <taxon>Glomeromycetes</taxon>
        <taxon>Archaeosporales</taxon>
        <taxon>Ambisporaceae</taxon>
        <taxon>Ambispora</taxon>
    </lineage>
</organism>
<keyword evidence="3" id="KW-1185">Reference proteome</keyword>
<dbReference type="OrthoDB" id="2441347at2759"/>
<dbReference type="Gene3D" id="1.10.10.60">
    <property type="entry name" value="Homeodomain-like"/>
    <property type="match status" value="1"/>
</dbReference>
<name>A0A9N9CFE1_9GLOM</name>
<sequence length="243" mass="27732">MERERESTEPNSGDSFNKRTALTGAEKKQLCEKKWDFPSIKGRELAKDFGISEQAVSKILKRSRYWLSLEAESTAAKFKHDRKSNYPEIEEAMLIWVDQAIAREFTIQEILANYRRLLCQDRIEAYDALTPENPMPSPLTIQNAIEFSAAAWNSVTETTIHFTVDHTETESELANLIFQMPQVSDPLSVMEYIQIDNQVASEEQMTDEEIVKFVTGEEAQEPENHKELSIPITITDALEGLGK</sequence>